<sequence>MNKIYYIITLCIFIISCGKEDTLAPTGARDDYFTISPDATDPESVLRRNFYETNGVHLLFNDTLRHEQRGTNADGTPYWFTEIIDLGYSMTSLTSGLKFNYLQGQTIKETGIDFAENQILSHLGSQIRPYSILLAGQIYTYNRDQNTYKYYDFYNGMRCLAISCDKIPTMSEDEIYTFRQSILLDIASNKIKNLESSVFTEFYSFCSEYYGEYYSDLGISRPTGDDLYAYGFISSYYSSFPSRSNDVTAFTQALFNTKEQEFKEKYANFPVIIQKYNIIKNIVMDMGFKF</sequence>
<dbReference type="EMBL" id="CP043839">
    <property type="protein sequence ID" value="WOF11582.1"/>
    <property type="molecule type" value="Genomic_DNA"/>
</dbReference>
<dbReference type="AlphaFoldDB" id="A0A7X5YEL1"/>
<reference evidence="1 3" key="2">
    <citation type="submission" date="2020-03" db="EMBL/GenBank/DDBJ databases">
        <title>Genomic Encyclopedia of Type Strains, Phase IV (KMG-IV): sequencing the most valuable type-strain genomes for metagenomic binning, comparative biology and taxonomic classification.</title>
        <authorList>
            <person name="Goeker M."/>
        </authorList>
    </citation>
    <scope>NUCLEOTIDE SEQUENCE [LARGE SCALE GENOMIC DNA]</scope>
    <source>
        <strain evidence="1 3">DSM 105722</strain>
    </source>
</reference>
<reference evidence="2 4" key="1">
    <citation type="submission" date="2019-09" db="EMBL/GenBank/DDBJ databases">
        <title>Butyricimonas paravirosa DSM 105722 (=214-4 = JCM 18677 = CCUG 65563).</title>
        <authorList>
            <person name="Le Roy T."/>
            <person name="Cani P.D."/>
        </authorList>
    </citation>
    <scope>NUCLEOTIDE SEQUENCE [LARGE SCALE GENOMIC DNA]</scope>
    <source>
        <strain evidence="2 4">DSM 105722</strain>
    </source>
</reference>
<evidence type="ECO:0000313" key="1">
    <source>
        <dbReference type="EMBL" id="NJC19669.1"/>
    </source>
</evidence>
<name>A0A7X5YEL1_9BACT</name>
<accession>A0A7X5YEL1</accession>
<dbReference type="GeneID" id="86890538"/>
<evidence type="ECO:0000313" key="4">
    <source>
        <dbReference type="Proteomes" id="UP001302374"/>
    </source>
</evidence>
<gene>
    <name evidence="2" type="ORF">F1644_04535</name>
    <name evidence="1" type="ORF">GGR15_003305</name>
</gene>
<dbReference type="Proteomes" id="UP001302374">
    <property type="component" value="Chromosome"/>
</dbReference>
<dbReference type="RefSeq" id="WP_140402617.1">
    <property type="nucleotide sequence ID" value="NZ_BMPA01000011.1"/>
</dbReference>
<dbReference type="Proteomes" id="UP000576368">
    <property type="component" value="Unassembled WGS sequence"/>
</dbReference>
<evidence type="ECO:0000313" key="2">
    <source>
        <dbReference type="EMBL" id="WOF11582.1"/>
    </source>
</evidence>
<organism evidence="1 3">
    <name type="scientific">Butyricimonas paravirosa</name>
    <dbReference type="NCBI Taxonomy" id="1472417"/>
    <lineage>
        <taxon>Bacteria</taxon>
        <taxon>Pseudomonadati</taxon>
        <taxon>Bacteroidota</taxon>
        <taxon>Bacteroidia</taxon>
        <taxon>Bacteroidales</taxon>
        <taxon>Odoribacteraceae</taxon>
        <taxon>Butyricimonas</taxon>
    </lineage>
</organism>
<dbReference type="PROSITE" id="PS51257">
    <property type="entry name" value="PROKAR_LIPOPROTEIN"/>
    <property type="match status" value="1"/>
</dbReference>
<evidence type="ECO:0000313" key="3">
    <source>
        <dbReference type="Proteomes" id="UP000576368"/>
    </source>
</evidence>
<evidence type="ECO:0008006" key="5">
    <source>
        <dbReference type="Google" id="ProtNLM"/>
    </source>
</evidence>
<proteinExistence type="predicted"/>
<protein>
    <recommendedName>
        <fullName evidence="5">Lipoprotein</fullName>
    </recommendedName>
</protein>
<dbReference type="EMBL" id="JAATLI010000012">
    <property type="protein sequence ID" value="NJC19669.1"/>
    <property type="molecule type" value="Genomic_DNA"/>
</dbReference>
<keyword evidence="4" id="KW-1185">Reference proteome</keyword>